<gene>
    <name evidence="4" type="ORF">CERZMDRAFT_48219</name>
</gene>
<dbReference type="Proteomes" id="UP000799539">
    <property type="component" value="Unassembled WGS sequence"/>
</dbReference>
<dbReference type="InterPro" id="IPR001680">
    <property type="entry name" value="WD40_rpt"/>
</dbReference>
<dbReference type="Gene3D" id="2.130.10.10">
    <property type="entry name" value="YVTN repeat-like/Quinoprotein amine dehydrogenase"/>
    <property type="match status" value="1"/>
</dbReference>
<evidence type="ECO:0000256" key="1">
    <source>
        <dbReference type="ARBA" id="ARBA00022574"/>
    </source>
</evidence>
<dbReference type="SUPFAM" id="SSF50978">
    <property type="entry name" value="WD40 repeat-like"/>
    <property type="match status" value="1"/>
</dbReference>
<accession>A0A6A6F6M1</accession>
<protein>
    <submittedName>
        <fullName evidence="4">Uncharacterized protein</fullName>
    </submittedName>
</protein>
<dbReference type="PROSITE" id="PS50082">
    <property type="entry name" value="WD_REPEATS_2"/>
    <property type="match status" value="1"/>
</dbReference>
<evidence type="ECO:0000313" key="5">
    <source>
        <dbReference type="Proteomes" id="UP000799539"/>
    </source>
</evidence>
<proteinExistence type="predicted"/>
<keyword evidence="1 3" id="KW-0853">WD repeat</keyword>
<sequence length="362" mass="39204">MSIVELSQPPTDAVSSVSFSPDNNTLIVTSWNTHGAIHVYRRTESSPPFELASTIAASAPILDACFGCDSNTVYTVGLDRKTMRYSLSQGADSQEVLSKANGPTNKIAFSSEHNVVLSISWDAVLMVHDAENKKFVTIQLAAKPFALSLTADKAVVTMAERKVHVYALADLKDLIGQAGSTSGMQKALHAHPWQERESSLKFMTRATATMPDGTGFAVSSIEGRVGVEWFDEEENKNMYAFKCHRDKTTGVNEDGQEVPMDIIYPVNALAFHPVHGTFATGGGDGVVALWDAKTKRRIRQYPKLPACVAAMQFSSDGKYLAIGISPGFEDGKEADPTDPELVKVYVRELGESEAKGKPAKGK</sequence>
<name>A0A6A6F6M1_9PEZI</name>
<keyword evidence="2" id="KW-0677">Repeat</keyword>
<keyword evidence="5" id="KW-1185">Reference proteome</keyword>
<evidence type="ECO:0000256" key="3">
    <source>
        <dbReference type="PROSITE-ProRule" id="PRU00221"/>
    </source>
</evidence>
<dbReference type="SMART" id="SM00320">
    <property type="entry name" value="WD40"/>
    <property type="match status" value="4"/>
</dbReference>
<dbReference type="Pfam" id="PF00400">
    <property type="entry name" value="WD40"/>
    <property type="match status" value="2"/>
</dbReference>
<evidence type="ECO:0000256" key="2">
    <source>
        <dbReference type="ARBA" id="ARBA00022737"/>
    </source>
</evidence>
<dbReference type="EMBL" id="ML992690">
    <property type="protein sequence ID" value="KAF2208900.1"/>
    <property type="molecule type" value="Genomic_DNA"/>
</dbReference>
<evidence type="ECO:0000313" key="4">
    <source>
        <dbReference type="EMBL" id="KAF2208900.1"/>
    </source>
</evidence>
<organism evidence="4 5">
    <name type="scientific">Cercospora zeae-maydis SCOH1-5</name>
    <dbReference type="NCBI Taxonomy" id="717836"/>
    <lineage>
        <taxon>Eukaryota</taxon>
        <taxon>Fungi</taxon>
        <taxon>Dikarya</taxon>
        <taxon>Ascomycota</taxon>
        <taxon>Pezizomycotina</taxon>
        <taxon>Dothideomycetes</taxon>
        <taxon>Dothideomycetidae</taxon>
        <taxon>Mycosphaerellales</taxon>
        <taxon>Mycosphaerellaceae</taxon>
        <taxon>Cercospora</taxon>
    </lineage>
</organism>
<dbReference type="InterPro" id="IPR015943">
    <property type="entry name" value="WD40/YVTN_repeat-like_dom_sf"/>
</dbReference>
<feature type="repeat" description="WD" evidence="3">
    <location>
        <begin position="266"/>
        <end position="300"/>
    </location>
</feature>
<dbReference type="AlphaFoldDB" id="A0A6A6F6M1"/>
<reference evidence="4" key="1">
    <citation type="journal article" date="2020" name="Stud. Mycol.">
        <title>101 Dothideomycetes genomes: a test case for predicting lifestyles and emergence of pathogens.</title>
        <authorList>
            <person name="Haridas S."/>
            <person name="Albert R."/>
            <person name="Binder M."/>
            <person name="Bloem J."/>
            <person name="Labutti K."/>
            <person name="Salamov A."/>
            <person name="Andreopoulos B."/>
            <person name="Baker S."/>
            <person name="Barry K."/>
            <person name="Bills G."/>
            <person name="Bluhm B."/>
            <person name="Cannon C."/>
            <person name="Castanera R."/>
            <person name="Culley D."/>
            <person name="Daum C."/>
            <person name="Ezra D."/>
            <person name="Gonzalez J."/>
            <person name="Henrissat B."/>
            <person name="Kuo A."/>
            <person name="Liang C."/>
            <person name="Lipzen A."/>
            <person name="Lutzoni F."/>
            <person name="Magnuson J."/>
            <person name="Mondo S."/>
            <person name="Nolan M."/>
            <person name="Ohm R."/>
            <person name="Pangilinan J."/>
            <person name="Park H.-J."/>
            <person name="Ramirez L."/>
            <person name="Alfaro M."/>
            <person name="Sun H."/>
            <person name="Tritt A."/>
            <person name="Yoshinaga Y."/>
            <person name="Zwiers L.-H."/>
            <person name="Turgeon B."/>
            <person name="Goodwin S."/>
            <person name="Spatafora J."/>
            <person name="Crous P."/>
            <person name="Grigoriev I."/>
        </authorList>
    </citation>
    <scope>NUCLEOTIDE SEQUENCE</scope>
    <source>
        <strain evidence="4">SCOH1-5</strain>
    </source>
</reference>
<dbReference type="PANTHER" id="PTHR10971">
    <property type="entry name" value="MRNA EXPORT FACTOR AND BUB3"/>
    <property type="match status" value="1"/>
</dbReference>
<dbReference type="OrthoDB" id="10262475at2759"/>
<dbReference type="InterPro" id="IPR036322">
    <property type="entry name" value="WD40_repeat_dom_sf"/>
</dbReference>